<feature type="transmembrane region" description="Helical" evidence="1">
    <location>
        <begin position="41"/>
        <end position="65"/>
    </location>
</feature>
<protein>
    <recommendedName>
        <fullName evidence="2">Signal transduction histidine kinase internal region domain-containing protein</fullName>
    </recommendedName>
</protein>
<dbReference type="AlphaFoldDB" id="A0A2K8YWU4"/>
<dbReference type="GO" id="GO:0016020">
    <property type="term" value="C:membrane"/>
    <property type="evidence" value="ECO:0007669"/>
    <property type="project" value="InterPro"/>
</dbReference>
<feature type="transmembrane region" description="Helical" evidence="1">
    <location>
        <begin position="74"/>
        <end position="99"/>
    </location>
</feature>
<evidence type="ECO:0000256" key="1">
    <source>
        <dbReference type="SAM" id="Phobius"/>
    </source>
</evidence>
<proteinExistence type="predicted"/>
<dbReference type="Gene3D" id="3.30.565.10">
    <property type="entry name" value="Histidine kinase-like ATPase, C-terminal domain"/>
    <property type="match status" value="1"/>
</dbReference>
<dbReference type="Proteomes" id="UP000232883">
    <property type="component" value="Chromosome"/>
</dbReference>
<feature type="domain" description="Signal transduction histidine kinase internal region" evidence="2">
    <location>
        <begin position="190"/>
        <end position="264"/>
    </location>
</feature>
<dbReference type="InterPro" id="IPR050640">
    <property type="entry name" value="Bact_2-comp_sensor_kinase"/>
</dbReference>
<keyword evidence="1" id="KW-1133">Transmembrane helix</keyword>
<evidence type="ECO:0000259" key="2">
    <source>
        <dbReference type="Pfam" id="PF06580"/>
    </source>
</evidence>
<gene>
    <name evidence="3" type="ORF">CWM47_09720</name>
</gene>
<evidence type="ECO:0000313" key="4">
    <source>
        <dbReference type="Proteomes" id="UP000232883"/>
    </source>
</evidence>
<evidence type="ECO:0000313" key="3">
    <source>
        <dbReference type="EMBL" id="AUD02069.1"/>
    </source>
</evidence>
<feature type="transmembrane region" description="Helical" evidence="1">
    <location>
        <begin position="119"/>
        <end position="140"/>
    </location>
</feature>
<dbReference type="GO" id="GO:0000155">
    <property type="term" value="F:phosphorelay sensor kinase activity"/>
    <property type="evidence" value="ECO:0007669"/>
    <property type="project" value="InterPro"/>
</dbReference>
<organism evidence="3 4">
    <name type="scientific">Spirosoma pollinicola</name>
    <dbReference type="NCBI Taxonomy" id="2057025"/>
    <lineage>
        <taxon>Bacteria</taxon>
        <taxon>Pseudomonadati</taxon>
        <taxon>Bacteroidota</taxon>
        <taxon>Cytophagia</taxon>
        <taxon>Cytophagales</taxon>
        <taxon>Cytophagaceae</taxon>
        <taxon>Spirosoma</taxon>
    </lineage>
</organism>
<dbReference type="InterPro" id="IPR036890">
    <property type="entry name" value="HATPase_C_sf"/>
</dbReference>
<keyword evidence="4" id="KW-1185">Reference proteome</keyword>
<accession>A0A2K8YWU4</accession>
<dbReference type="EMBL" id="CP025096">
    <property type="protein sequence ID" value="AUD02069.1"/>
    <property type="molecule type" value="Genomic_DNA"/>
</dbReference>
<dbReference type="Pfam" id="PF06580">
    <property type="entry name" value="His_kinase"/>
    <property type="match status" value="1"/>
</dbReference>
<dbReference type="OrthoDB" id="9792992at2"/>
<feature type="transmembrane region" description="Helical" evidence="1">
    <location>
        <begin position="12"/>
        <end position="29"/>
    </location>
</feature>
<name>A0A2K8YWU4_9BACT</name>
<dbReference type="PANTHER" id="PTHR34220">
    <property type="entry name" value="SENSOR HISTIDINE KINASE YPDA"/>
    <property type="match status" value="1"/>
</dbReference>
<dbReference type="InterPro" id="IPR010559">
    <property type="entry name" value="Sig_transdc_His_kin_internal"/>
</dbReference>
<keyword evidence="1" id="KW-0472">Membrane</keyword>
<dbReference type="RefSeq" id="WP_100987789.1">
    <property type="nucleotide sequence ID" value="NZ_CP025096.1"/>
</dbReference>
<dbReference type="KEGG" id="spir:CWM47_09720"/>
<sequence>MTNFQSVTSARLIRHMLLWVGVWLFFRYVNFGLYISDSELVINTLTAVTFGQTIGLFYLFGYWVYPRYLYRFRFLWFSLFVLLAYYFIYLSSYLTTYFLQQTSPDKDPALLSQVEKSWALIQPAGIVGCFTSVSVAFWNLNNFFYVTLLLGGKLVKDLFMSRTRTLLIERDAVDLERTNLALERDNLMLELNLLKSQVNPHFLFNALNGIYARVVDVNEPAAELVLRLAELMRYNLYEANVPQIDLADEIAYIENYISLEKIRHASLVDVIFSADGDFTGHPIAPLLLIAFVENAFKHSLGAGPNSAYVLVDTQLEDDTFYFTVQNSLPQQPQQPTAKKSGGIGLVNVQKRLALLYPERYTLDVRQTATSYTAVLQLQLGSTK</sequence>
<keyword evidence="1" id="KW-0812">Transmembrane</keyword>
<dbReference type="PANTHER" id="PTHR34220:SF7">
    <property type="entry name" value="SENSOR HISTIDINE KINASE YPDA"/>
    <property type="match status" value="1"/>
</dbReference>
<reference evidence="3 4" key="1">
    <citation type="submission" date="2017-11" db="EMBL/GenBank/DDBJ databases">
        <title>Taxonomic description and genome sequences of Spirosoma HA7 sp. nov., isolated from pollen microhabitat of Corylus avellana.</title>
        <authorList>
            <person name="Ambika Manirajan B."/>
            <person name="Suarez C."/>
            <person name="Ratering S."/>
            <person name="Geissler-Plaum R."/>
            <person name="Cardinale M."/>
            <person name="Sylvia S."/>
        </authorList>
    </citation>
    <scope>NUCLEOTIDE SEQUENCE [LARGE SCALE GENOMIC DNA]</scope>
    <source>
        <strain evidence="3 4">HA7</strain>
    </source>
</reference>